<feature type="region of interest" description="Disordered" evidence="2">
    <location>
        <begin position="511"/>
        <end position="531"/>
    </location>
</feature>
<proteinExistence type="predicted"/>
<evidence type="ECO:0000256" key="1">
    <source>
        <dbReference type="SAM" id="Coils"/>
    </source>
</evidence>
<feature type="compositionally biased region" description="Basic and acidic residues" evidence="2">
    <location>
        <begin position="700"/>
        <end position="716"/>
    </location>
</feature>
<feature type="region of interest" description="Disordered" evidence="2">
    <location>
        <begin position="274"/>
        <end position="467"/>
    </location>
</feature>
<feature type="compositionally biased region" description="Acidic residues" evidence="2">
    <location>
        <begin position="733"/>
        <end position="746"/>
    </location>
</feature>
<sequence>MEGRRFLNRVLQKNRLDASQEVCVGLPQSLASFSFVDALEQRRAMDKEASAKRSASSQGTPGRQQRCREIPSELQNRPRWFQLYEMRDSREAKEARHQLQEARKEAQALSECTHSPAINRHFHPPKREIEAQVRHVAAKVIEDPEAWRQWRKDLVLGLRGGPADREGTANRFHGQAAGPTLRERPSPSFARSCWLRNSHTPPVLGGTHHGEVSSSSQRGPSASKPCPCHSPPCRPGHSSPAAAEHGGGLRPCACENCCCHCVCHVRPQPPCHTGGAAPCPPPQPTKAVEQRESWKVKPASAYRVDAGASRVSKGGVDTRGRGVGSGSYREKFAQRKGGGAVKPRGVLPRDQADSGRRKAPNAGPHQHLVSPKPPASKPKGKKTQQKKKKEAEQGIDGQEKTHTETKASPPEGEKEKVQSSKPKARKAKKTKRQVSPAPAKSGRVREDASGNMRRTGPLHSSACVGSSCPHCREPLPGSSASAAALQRVGRALEVATQRAQSKGLQESLMRALKSSRKPKVVRRPPLPPKAMESRFHAHCKGEKETLSSAAHMYQIEVGEGIPASAWALAEGVPPDYGVAAEVGGEFEAEHLEDVEVEGHHDGMKGEAEEMLEAEDPFPISTHAEKHAEELALSSRLEGVLQRGGEVLSGDSGGAVAAGEGGRQRQPLAMRGEGGGGKKSVGGRRSLPADVVGSVSVSPGRDGRGERRVSRSREEGGAGRVLVNPYVDPHSENSAEEPVDGQNEDSSSDAFQEEERGHSAAAEERDGLPSAQRVLAGVYGRSVENLSPKARNGRQSPSSPPVDGSATASGGGEEGASPITEAQRILSAVYNRSARTLAEVDGSAHSRLLLLDL</sequence>
<reference evidence="3" key="1">
    <citation type="submission" date="2014-11" db="EMBL/GenBank/DDBJ databases">
        <authorList>
            <person name="Otto D Thomas"/>
            <person name="Naeem Raeece"/>
        </authorList>
    </citation>
    <scope>NUCLEOTIDE SEQUENCE</scope>
</reference>
<evidence type="ECO:0000256" key="2">
    <source>
        <dbReference type="SAM" id="MobiDB-lite"/>
    </source>
</evidence>
<feature type="compositionally biased region" description="Basic residues" evidence="2">
    <location>
        <begin position="378"/>
        <end position="388"/>
    </location>
</feature>
<keyword evidence="1" id="KW-0175">Coiled coil</keyword>
<feature type="region of interest" description="Disordered" evidence="2">
    <location>
        <begin position="166"/>
        <end position="186"/>
    </location>
</feature>
<evidence type="ECO:0000313" key="3">
    <source>
        <dbReference type="EMBL" id="CEM34551.1"/>
    </source>
</evidence>
<dbReference type="AlphaFoldDB" id="A0A0G4GUM8"/>
<feature type="region of interest" description="Disordered" evidence="2">
    <location>
        <begin position="204"/>
        <end position="230"/>
    </location>
</feature>
<feature type="coiled-coil region" evidence="1">
    <location>
        <begin position="85"/>
        <end position="112"/>
    </location>
</feature>
<feature type="region of interest" description="Disordered" evidence="2">
    <location>
        <begin position="644"/>
        <end position="819"/>
    </location>
</feature>
<protein>
    <submittedName>
        <fullName evidence="3">Uncharacterized protein</fullName>
    </submittedName>
</protein>
<dbReference type="VEuPathDB" id="CryptoDB:Cvel_5238"/>
<feature type="compositionally biased region" description="Basic residues" evidence="2">
    <location>
        <begin position="513"/>
        <end position="522"/>
    </location>
</feature>
<dbReference type="EMBL" id="CDMZ01001569">
    <property type="protein sequence ID" value="CEM34551.1"/>
    <property type="molecule type" value="Genomic_DNA"/>
</dbReference>
<gene>
    <name evidence="3" type="ORF">Cvel_5238</name>
</gene>
<accession>A0A0G4GUM8</accession>
<feature type="region of interest" description="Disordered" evidence="2">
    <location>
        <begin position="44"/>
        <end position="71"/>
    </location>
</feature>
<feature type="compositionally biased region" description="Basic residues" evidence="2">
    <location>
        <begin position="422"/>
        <end position="432"/>
    </location>
</feature>
<name>A0A0G4GUM8_9ALVE</name>
<feature type="compositionally biased region" description="Basic and acidic residues" evidence="2">
    <location>
        <begin position="389"/>
        <end position="418"/>
    </location>
</feature>
<feature type="compositionally biased region" description="Basic and acidic residues" evidence="2">
    <location>
        <begin position="752"/>
        <end position="766"/>
    </location>
</feature>
<organism evidence="3">
    <name type="scientific">Chromera velia CCMP2878</name>
    <dbReference type="NCBI Taxonomy" id="1169474"/>
    <lineage>
        <taxon>Eukaryota</taxon>
        <taxon>Sar</taxon>
        <taxon>Alveolata</taxon>
        <taxon>Colpodellida</taxon>
        <taxon>Chromeraceae</taxon>
        <taxon>Chromera</taxon>
    </lineage>
</organism>
<feature type="compositionally biased region" description="Polar residues" evidence="2">
    <location>
        <begin position="53"/>
        <end position="63"/>
    </location>
</feature>